<feature type="domain" description="Ketopantoate reductase N-terminal" evidence="11">
    <location>
        <begin position="6"/>
        <end position="152"/>
    </location>
</feature>
<dbReference type="PANTHER" id="PTHR21708:SF26">
    <property type="entry name" value="2-DEHYDROPANTOATE 2-REDUCTASE"/>
    <property type="match status" value="1"/>
</dbReference>
<evidence type="ECO:0000256" key="6">
    <source>
        <dbReference type="ARBA" id="ARBA00022857"/>
    </source>
</evidence>
<evidence type="ECO:0000256" key="7">
    <source>
        <dbReference type="ARBA" id="ARBA00023002"/>
    </source>
</evidence>
<evidence type="ECO:0000256" key="3">
    <source>
        <dbReference type="ARBA" id="ARBA00013014"/>
    </source>
</evidence>
<dbReference type="InterPro" id="IPR013332">
    <property type="entry name" value="KPR_N"/>
</dbReference>
<evidence type="ECO:0000256" key="9">
    <source>
        <dbReference type="ARBA" id="ARBA00048793"/>
    </source>
</evidence>
<dbReference type="PROSITE" id="PS51257">
    <property type="entry name" value="PROKAR_LIPOPROTEIN"/>
    <property type="match status" value="1"/>
</dbReference>
<keyword evidence="7 10" id="KW-0560">Oxidoreductase</keyword>
<dbReference type="PANTHER" id="PTHR21708">
    <property type="entry name" value="PROBABLE 2-DEHYDROPANTOATE 2-REDUCTASE"/>
    <property type="match status" value="1"/>
</dbReference>
<sequence>MAQSRIIIFGAGSIGCYLGGRILQGGGRVRFIGRDRYAQAIAENGLSLTRYDDPIVRLTDIDFQTDPTGLKGAEIVALCVKSGDTRDAARMIRDYAPKAWIVSFQNGLSNLPALCDELPNNKISGAVVPFNVTSPTSGQFHQGTAGDLIIGPEAPEALTGSLRQAGVGVQIVDDIDGHLWAKLLVNLNNALNALSGGPLRDGLIQRDYRRVLIAMIEEGLAVAKAEGVAVATFNGRAPQALLKIMSRPDWIYRIIMDRIVKIDRTARSSMLDDLELGRSSELDHLQGEIVRRSDRMGVDAPVNRAVMAAVEQAFAQKKSPRLSGAQMVELFLR</sequence>
<accession>A0ABQ5VA48</accession>
<dbReference type="Gene3D" id="1.10.1040.10">
    <property type="entry name" value="N-(1-d-carboxylethyl)-l-norvaline Dehydrogenase, domain 2"/>
    <property type="match status" value="1"/>
</dbReference>
<organism evidence="13 14">
    <name type="scientific">Algimonas ampicilliniresistens</name>
    <dbReference type="NCBI Taxonomy" id="1298735"/>
    <lineage>
        <taxon>Bacteria</taxon>
        <taxon>Pseudomonadati</taxon>
        <taxon>Pseudomonadota</taxon>
        <taxon>Alphaproteobacteria</taxon>
        <taxon>Maricaulales</taxon>
        <taxon>Robiginitomaculaceae</taxon>
        <taxon>Algimonas</taxon>
    </lineage>
</organism>
<dbReference type="Proteomes" id="UP001161391">
    <property type="component" value="Unassembled WGS sequence"/>
</dbReference>
<gene>
    <name evidence="13" type="ORF">GCM10007853_22900</name>
</gene>
<evidence type="ECO:0000256" key="2">
    <source>
        <dbReference type="ARBA" id="ARBA00007870"/>
    </source>
</evidence>
<dbReference type="InterPro" id="IPR051402">
    <property type="entry name" value="KPR-Related"/>
</dbReference>
<comment type="catalytic activity">
    <reaction evidence="9 10">
        <text>(R)-pantoate + NADP(+) = 2-dehydropantoate + NADPH + H(+)</text>
        <dbReference type="Rhea" id="RHEA:16233"/>
        <dbReference type="ChEBI" id="CHEBI:11561"/>
        <dbReference type="ChEBI" id="CHEBI:15378"/>
        <dbReference type="ChEBI" id="CHEBI:15980"/>
        <dbReference type="ChEBI" id="CHEBI:57783"/>
        <dbReference type="ChEBI" id="CHEBI:58349"/>
        <dbReference type="EC" id="1.1.1.169"/>
    </reaction>
</comment>
<comment type="pathway">
    <text evidence="1 10">Cofactor biosynthesis; (R)-pantothenate biosynthesis; (R)-pantoate from 3-methyl-2-oxobutanoate: step 2/2.</text>
</comment>
<evidence type="ECO:0000256" key="8">
    <source>
        <dbReference type="ARBA" id="ARBA00032024"/>
    </source>
</evidence>
<dbReference type="SUPFAM" id="SSF51735">
    <property type="entry name" value="NAD(P)-binding Rossmann-fold domains"/>
    <property type="match status" value="1"/>
</dbReference>
<keyword evidence="14" id="KW-1185">Reference proteome</keyword>
<evidence type="ECO:0000313" key="14">
    <source>
        <dbReference type="Proteomes" id="UP001161391"/>
    </source>
</evidence>
<evidence type="ECO:0000259" key="12">
    <source>
        <dbReference type="Pfam" id="PF08546"/>
    </source>
</evidence>
<dbReference type="EC" id="1.1.1.169" evidence="3 10"/>
<evidence type="ECO:0000313" key="13">
    <source>
        <dbReference type="EMBL" id="GLQ24416.1"/>
    </source>
</evidence>
<dbReference type="SUPFAM" id="SSF48179">
    <property type="entry name" value="6-phosphogluconate dehydrogenase C-terminal domain-like"/>
    <property type="match status" value="1"/>
</dbReference>
<dbReference type="InterPro" id="IPR008927">
    <property type="entry name" value="6-PGluconate_DH-like_C_sf"/>
</dbReference>
<dbReference type="InterPro" id="IPR003710">
    <property type="entry name" value="ApbA"/>
</dbReference>
<comment type="function">
    <text evidence="10">Catalyzes the NADPH-dependent reduction of ketopantoate into pantoic acid.</text>
</comment>
<keyword evidence="6 10" id="KW-0521">NADP</keyword>
<proteinExistence type="inferred from homology"/>
<protein>
    <recommendedName>
        <fullName evidence="4 10">2-dehydropantoate 2-reductase</fullName>
        <ecNumber evidence="3 10">1.1.1.169</ecNumber>
    </recommendedName>
    <alternativeName>
        <fullName evidence="8 10">Ketopantoate reductase</fullName>
    </alternativeName>
</protein>
<evidence type="ECO:0000256" key="4">
    <source>
        <dbReference type="ARBA" id="ARBA00019465"/>
    </source>
</evidence>
<dbReference type="EMBL" id="BSNK01000002">
    <property type="protein sequence ID" value="GLQ24416.1"/>
    <property type="molecule type" value="Genomic_DNA"/>
</dbReference>
<keyword evidence="5 10" id="KW-0566">Pantothenate biosynthesis</keyword>
<evidence type="ECO:0000256" key="10">
    <source>
        <dbReference type="RuleBase" id="RU362068"/>
    </source>
</evidence>
<dbReference type="Pfam" id="PF08546">
    <property type="entry name" value="ApbA_C"/>
    <property type="match status" value="1"/>
</dbReference>
<reference evidence="13" key="2">
    <citation type="submission" date="2023-01" db="EMBL/GenBank/DDBJ databases">
        <title>Draft genome sequence of Algimonas ampicilliniresistens strain NBRC 108219.</title>
        <authorList>
            <person name="Sun Q."/>
            <person name="Mori K."/>
        </authorList>
    </citation>
    <scope>NUCLEOTIDE SEQUENCE</scope>
    <source>
        <strain evidence="13">NBRC 108219</strain>
    </source>
</reference>
<name>A0ABQ5VA48_9PROT</name>
<dbReference type="InterPro" id="IPR013752">
    <property type="entry name" value="KPA_reductase"/>
</dbReference>
<dbReference type="Gene3D" id="3.40.50.720">
    <property type="entry name" value="NAD(P)-binding Rossmann-like Domain"/>
    <property type="match status" value="1"/>
</dbReference>
<feature type="domain" description="Ketopantoate reductase C-terminal" evidence="12">
    <location>
        <begin position="174"/>
        <end position="311"/>
    </location>
</feature>
<dbReference type="InterPro" id="IPR013328">
    <property type="entry name" value="6PGD_dom2"/>
</dbReference>
<dbReference type="Pfam" id="PF02558">
    <property type="entry name" value="ApbA"/>
    <property type="match status" value="1"/>
</dbReference>
<reference evidence="13" key="1">
    <citation type="journal article" date="2014" name="Int. J. Syst. Evol. Microbiol.">
        <title>Complete genome of a new Firmicutes species belonging to the dominant human colonic microbiota ('Ruminococcus bicirculans') reveals two chromosomes and a selective capacity to utilize plant glucans.</title>
        <authorList>
            <consortium name="NISC Comparative Sequencing Program"/>
            <person name="Wegmann U."/>
            <person name="Louis P."/>
            <person name="Goesmann A."/>
            <person name="Henrissat B."/>
            <person name="Duncan S.H."/>
            <person name="Flint H.J."/>
        </authorList>
    </citation>
    <scope>NUCLEOTIDE SEQUENCE</scope>
    <source>
        <strain evidence="13">NBRC 108219</strain>
    </source>
</reference>
<comment type="caution">
    <text evidence="13">The sequence shown here is derived from an EMBL/GenBank/DDBJ whole genome shotgun (WGS) entry which is preliminary data.</text>
</comment>
<dbReference type="InterPro" id="IPR036291">
    <property type="entry name" value="NAD(P)-bd_dom_sf"/>
</dbReference>
<dbReference type="NCBIfam" id="TIGR00745">
    <property type="entry name" value="apbA_panE"/>
    <property type="match status" value="1"/>
</dbReference>
<evidence type="ECO:0000259" key="11">
    <source>
        <dbReference type="Pfam" id="PF02558"/>
    </source>
</evidence>
<comment type="similarity">
    <text evidence="2 10">Belongs to the ketopantoate reductase family.</text>
</comment>
<evidence type="ECO:0000256" key="5">
    <source>
        <dbReference type="ARBA" id="ARBA00022655"/>
    </source>
</evidence>
<evidence type="ECO:0000256" key="1">
    <source>
        <dbReference type="ARBA" id="ARBA00004994"/>
    </source>
</evidence>